<organism evidence="1 2">
    <name type="scientific">Candidatus Onthenecus intestinigallinarum</name>
    <dbReference type="NCBI Taxonomy" id="2840875"/>
    <lineage>
        <taxon>Bacteria</taxon>
        <taxon>Bacillati</taxon>
        <taxon>Bacillota</taxon>
        <taxon>Clostridia</taxon>
        <taxon>Eubacteriales</taxon>
        <taxon>Candidatus Onthenecus</taxon>
    </lineage>
</organism>
<gene>
    <name evidence="1" type="ORF">IAB73_08380</name>
</gene>
<name>A0A9D0ZB79_9FIRM</name>
<reference evidence="1" key="2">
    <citation type="journal article" date="2021" name="PeerJ">
        <title>Extensive microbial diversity within the chicken gut microbiome revealed by metagenomics and culture.</title>
        <authorList>
            <person name="Gilroy R."/>
            <person name="Ravi A."/>
            <person name="Getino M."/>
            <person name="Pursley I."/>
            <person name="Horton D.L."/>
            <person name="Alikhan N.F."/>
            <person name="Baker D."/>
            <person name="Gharbi K."/>
            <person name="Hall N."/>
            <person name="Watson M."/>
            <person name="Adriaenssens E.M."/>
            <person name="Foster-Nyarko E."/>
            <person name="Jarju S."/>
            <person name="Secka A."/>
            <person name="Antonio M."/>
            <person name="Oren A."/>
            <person name="Chaudhuri R.R."/>
            <person name="La Ragione R."/>
            <person name="Hildebrand F."/>
            <person name="Pallen M.J."/>
        </authorList>
    </citation>
    <scope>NUCLEOTIDE SEQUENCE</scope>
    <source>
        <strain evidence="1">ChiSxjej2B14-6234</strain>
    </source>
</reference>
<protein>
    <submittedName>
        <fullName evidence="1">Uncharacterized protein</fullName>
    </submittedName>
</protein>
<dbReference type="AlphaFoldDB" id="A0A9D0ZB79"/>
<evidence type="ECO:0000313" key="1">
    <source>
        <dbReference type="EMBL" id="HIQ72205.1"/>
    </source>
</evidence>
<accession>A0A9D0ZB79</accession>
<proteinExistence type="predicted"/>
<comment type="caution">
    <text evidence="1">The sequence shown here is derived from an EMBL/GenBank/DDBJ whole genome shotgun (WGS) entry which is preliminary data.</text>
</comment>
<evidence type="ECO:0000313" key="2">
    <source>
        <dbReference type="Proteomes" id="UP000886887"/>
    </source>
</evidence>
<dbReference type="EMBL" id="DVFJ01000030">
    <property type="protein sequence ID" value="HIQ72205.1"/>
    <property type="molecule type" value="Genomic_DNA"/>
</dbReference>
<sequence length="102" mass="11879">MPDTTGQARLWGRIVKGGRIVRSETVPCDPHSPDEALLLLCRRFDVPRPLWLRKNENEFQEFGRTHFTQDHFLESISFTRMEIELIAPDAPRRHARNPLTDA</sequence>
<reference evidence="1" key="1">
    <citation type="submission" date="2020-10" db="EMBL/GenBank/DDBJ databases">
        <authorList>
            <person name="Gilroy R."/>
        </authorList>
    </citation>
    <scope>NUCLEOTIDE SEQUENCE</scope>
    <source>
        <strain evidence="1">ChiSxjej2B14-6234</strain>
    </source>
</reference>
<dbReference type="Proteomes" id="UP000886887">
    <property type="component" value="Unassembled WGS sequence"/>
</dbReference>